<name>A0AA43TY52_9LECA</name>
<dbReference type="GO" id="GO:0016491">
    <property type="term" value="F:oxidoreductase activity"/>
    <property type="evidence" value="ECO:0007669"/>
    <property type="project" value="UniProtKB-KW"/>
</dbReference>
<organism evidence="2 3">
    <name type="scientific">Ramalina farinacea</name>
    <dbReference type="NCBI Taxonomy" id="258253"/>
    <lineage>
        <taxon>Eukaryota</taxon>
        <taxon>Fungi</taxon>
        <taxon>Dikarya</taxon>
        <taxon>Ascomycota</taxon>
        <taxon>Pezizomycotina</taxon>
        <taxon>Lecanoromycetes</taxon>
        <taxon>OSLEUM clade</taxon>
        <taxon>Lecanoromycetidae</taxon>
        <taxon>Lecanorales</taxon>
        <taxon>Lecanorineae</taxon>
        <taxon>Ramalinaceae</taxon>
        <taxon>Ramalina</taxon>
    </lineage>
</organism>
<reference evidence="2" key="1">
    <citation type="journal article" date="2023" name="Genome Biol. Evol.">
        <title>First Whole Genome Sequence and Flow Cytometry Genome Size Data for the Lichen-Forming Fungus Ramalina farinacea (Ascomycota).</title>
        <authorList>
            <person name="Llewellyn T."/>
            <person name="Mian S."/>
            <person name="Hill R."/>
            <person name="Leitch I.J."/>
            <person name="Gaya E."/>
        </authorList>
    </citation>
    <scope>NUCLEOTIDE SEQUENCE</scope>
    <source>
        <strain evidence="2">LIQ254RAFAR</strain>
    </source>
</reference>
<evidence type="ECO:0000313" key="2">
    <source>
        <dbReference type="EMBL" id="MDI1488732.1"/>
    </source>
</evidence>
<evidence type="ECO:0000313" key="3">
    <source>
        <dbReference type="Proteomes" id="UP001161017"/>
    </source>
</evidence>
<dbReference type="PANTHER" id="PTHR47534">
    <property type="entry name" value="YALI0E05731P"/>
    <property type="match status" value="1"/>
</dbReference>
<proteinExistence type="predicted"/>
<dbReference type="AlphaFoldDB" id="A0AA43TY52"/>
<dbReference type="Gene3D" id="3.40.50.720">
    <property type="entry name" value="NAD(P)-binding Rossmann-like Domain"/>
    <property type="match status" value="1"/>
</dbReference>
<dbReference type="Proteomes" id="UP001161017">
    <property type="component" value="Unassembled WGS sequence"/>
</dbReference>
<evidence type="ECO:0008006" key="4">
    <source>
        <dbReference type="Google" id="ProtNLM"/>
    </source>
</evidence>
<comment type="caution">
    <text evidence="2">The sequence shown here is derived from an EMBL/GenBank/DDBJ whole genome shotgun (WGS) entry which is preliminary data.</text>
</comment>
<keyword evidence="3" id="KW-1185">Reference proteome</keyword>
<dbReference type="SUPFAM" id="SSF51735">
    <property type="entry name" value="NAD(P)-binding Rossmann-fold domains"/>
    <property type="match status" value="1"/>
</dbReference>
<dbReference type="Pfam" id="PF00106">
    <property type="entry name" value="adh_short"/>
    <property type="match status" value="1"/>
</dbReference>
<sequence length="335" mass="36380">MVGLPLVHASNALLGTTIPSPSAVFVGGTSGIGLATLKALVSHTKTPCIYLIGRKESAGKEAIDQCQQQNANAQIVFLKADCSLIGEVDAACMRVKEMVGDRGLDFLVLSTGYLNLEGMIETKEGLNRELAVTYYSRMRFISQLLPLRPSHILSILGGTKEDGPLITSDLGLKKNHTFFNAAKHGITMTSLAFEHLASTHPDTAFVHAFPATVKTGLFTKSFGWLVGLFLDWIVLPLLRPLTTPLEEVAARQLFHLTSARYPPADLGERNERAGVTRPVGVDVANAGKGWYLLDPKGECGEGKVVEEMRSEEWPRKVWEHTTASSNEAAIKGKKE</sequence>
<accession>A0AA43TY52</accession>
<gene>
    <name evidence="2" type="ORF">OHK93_008008</name>
</gene>
<dbReference type="InterPro" id="IPR036291">
    <property type="entry name" value="NAD(P)-bd_dom_sf"/>
</dbReference>
<evidence type="ECO:0000256" key="1">
    <source>
        <dbReference type="ARBA" id="ARBA00023002"/>
    </source>
</evidence>
<dbReference type="PANTHER" id="PTHR47534:SF2">
    <property type="entry name" value="KETOREDUCTASE (KR) DOMAIN-CONTAINING PROTEIN-RELATED"/>
    <property type="match status" value="1"/>
</dbReference>
<dbReference type="EMBL" id="JAPUFD010000008">
    <property type="protein sequence ID" value="MDI1488732.1"/>
    <property type="molecule type" value="Genomic_DNA"/>
</dbReference>
<keyword evidence="1" id="KW-0560">Oxidoreductase</keyword>
<protein>
    <recommendedName>
        <fullName evidence="4">NAD(P)-binding protein</fullName>
    </recommendedName>
</protein>
<dbReference type="InterPro" id="IPR052228">
    <property type="entry name" value="Sec_Metab_Biosynth_Oxidored"/>
</dbReference>
<dbReference type="InterPro" id="IPR002347">
    <property type="entry name" value="SDR_fam"/>
</dbReference>